<name>A0A6A4I9H6_9AGAR</name>
<organism evidence="1 2">
    <name type="scientific">Gymnopus androsaceus JB14</name>
    <dbReference type="NCBI Taxonomy" id="1447944"/>
    <lineage>
        <taxon>Eukaryota</taxon>
        <taxon>Fungi</taxon>
        <taxon>Dikarya</taxon>
        <taxon>Basidiomycota</taxon>
        <taxon>Agaricomycotina</taxon>
        <taxon>Agaricomycetes</taxon>
        <taxon>Agaricomycetidae</taxon>
        <taxon>Agaricales</taxon>
        <taxon>Marasmiineae</taxon>
        <taxon>Omphalotaceae</taxon>
        <taxon>Gymnopus</taxon>
    </lineage>
</organism>
<dbReference type="OrthoDB" id="3015492at2759"/>
<accession>A0A6A4I9H6</accession>
<evidence type="ECO:0000313" key="1">
    <source>
        <dbReference type="EMBL" id="KAE9408752.1"/>
    </source>
</evidence>
<proteinExistence type="predicted"/>
<dbReference type="Proteomes" id="UP000799118">
    <property type="component" value="Unassembled WGS sequence"/>
</dbReference>
<dbReference type="AlphaFoldDB" id="A0A6A4I9H6"/>
<protein>
    <submittedName>
        <fullName evidence="1">Uncharacterized protein</fullName>
    </submittedName>
</protein>
<reference evidence="1" key="1">
    <citation type="journal article" date="2019" name="Environ. Microbiol.">
        <title>Fungal ecological strategies reflected in gene transcription - a case study of two litter decomposers.</title>
        <authorList>
            <person name="Barbi F."/>
            <person name="Kohler A."/>
            <person name="Barry K."/>
            <person name="Baskaran P."/>
            <person name="Daum C."/>
            <person name="Fauchery L."/>
            <person name="Ihrmark K."/>
            <person name="Kuo A."/>
            <person name="LaButti K."/>
            <person name="Lipzen A."/>
            <person name="Morin E."/>
            <person name="Grigoriev I.V."/>
            <person name="Henrissat B."/>
            <person name="Lindahl B."/>
            <person name="Martin F."/>
        </authorList>
    </citation>
    <scope>NUCLEOTIDE SEQUENCE</scope>
    <source>
        <strain evidence="1">JB14</strain>
    </source>
</reference>
<dbReference type="EMBL" id="ML769390">
    <property type="protein sequence ID" value="KAE9408752.1"/>
    <property type="molecule type" value="Genomic_DNA"/>
</dbReference>
<keyword evidence="2" id="KW-1185">Reference proteome</keyword>
<evidence type="ECO:0000313" key="2">
    <source>
        <dbReference type="Proteomes" id="UP000799118"/>
    </source>
</evidence>
<gene>
    <name evidence="1" type="ORF">BT96DRAFT_1013364</name>
</gene>
<sequence length="146" mass="16381">MLRCCQPRFINLQWLRHQARCRIDLLILWTSYAGLAASDNQVAAGLGETLQAFVAAASVPSPAPIVVEFGHRKMALGRKRMAAMNGRNAFVYLKSKFGLLNATTPLYLQAVIFGRAKDEENETFVELDLEAWEELVPYIAKLRIIT</sequence>